<evidence type="ECO:0000313" key="3">
    <source>
        <dbReference type="Proteomes" id="UP000289738"/>
    </source>
</evidence>
<dbReference type="PANTHER" id="PTHR48049">
    <property type="entry name" value="GLYCOSYLTRANSFERASE"/>
    <property type="match status" value="1"/>
</dbReference>
<sequence length="330" mass="36629">MAESRTHVVMLPWCAFGHLIPFFHLSISLAKSGVHVSFISTPRNIQRLPKPPSTLAHLLDLVELPLPSLDAGLLPEGAEATVDIPSDKEFQVKLQFFSVITASVQVFFGPPGARGALPSPKDLTVPPEWITFPSSVAYQMHEAIAIFDGAYQENVSGLSDIERFNKVFGASQAVLFRSCHEIEGEYLNLYQELIGKPRGKVCMGWAPQQEILAHPSIGVSFFHSGWGSVIENLQFGNTLVVLPFIVDQPLTARFLVEKGLAIEVKRNNEDGSFSRDDIAKSLREAMVMEEGEKLRNKTRDAANVVGDLKLHQDYMAEFVKFLKTGIWKQI</sequence>
<dbReference type="Gene3D" id="3.40.50.2000">
    <property type="entry name" value="Glycogen Phosphorylase B"/>
    <property type="match status" value="2"/>
</dbReference>
<comment type="caution">
    <text evidence="2">The sequence shown here is derived from an EMBL/GenBank/DDBJ whole genome shotgun (WGS) entry which is preliminary data.</text>
</comment>
<dbReference type="Pfam" id="PF00201">
    <property type="entry name" value="UDPGT"/>
    <property type="match status" value="1"/>
</dbReference>
<proteinExistence type="predicted"/>
<organism evidence="2 3">
    <name type="scientific">Arachis hypogaea</name>
    <name type="common">Peanut</name>
    <dbReference type="NCBI Taxonomy" id="3818"/>
    <lineage>
        <taxon>Eukaryota</taxon>
        <taxon>Viridiplantae</taxon>
        <taxon>Streptophyta</taxon>
        <taxon>Embryophyta</taxon>
        <taxon>Tracheophyta</taxon>
        <taxon>Spermatophyta</taxon>
        <taxon>Magnoliopsida</taxon>
        <taxon>eudicotyledons</taxon>
        <taxon>Gunneridae</taxon>
        <taxon>Pentapetalae</taxon>
        <taxon>rosids</taxon>
        <taxon>fabids</taxon>
        <taxon>Fabales</taxon>
        <taxon>Fabaceae</taxon>
        <taxon>Papilionoideae</taxon>
        <taxon>50 kb inversion clade</taxon>
        <taxon>dalbergioids sensu lato</taxon>
        <taxon>Dalbergieae</taxon>
        <taxon>Pterocarpus clade</taxon>
        <taxon>Arachis</taxon>
    </lineage>
</organism>
<dbReference type="EMBL" id="SDMP01000002">
    <property type="protein sequence ID" value="RYR75229.1"/>
    <property type="molecule type" value="Genomic_DNA"/>
</dbReference>
<name>A0A445EIE3_ARAHY</name>
<keyword evidence="1" id="KW-0808">Transferase</keyword>
<dbReference type="STRING" id="3818.A0A445EIE3"/>
<dbReference type="SUPFAM" id="SSF53756">
    <property type="entry name" value="UDP-Glycosyltransferase/glycogen phosphorylase"/>
    <property type="match status" value="1"/>
</dbReference>
<dbReference type="PANTHER" id="PTHR48049:SF57">
    <property type="entry name" value="UDP-GLYCOSYLTRANSFERASE 91C1-LIKE"/>
    <property type="match status" value="1"/>
</dbReference>
<protein>
    <recommendedName>
        <fullName evidence="4">UDP-glycosyltransferases domain-containing protein</fullName>
    </recommendedName>
</protein>
<evidence type="ECO:0000313" key="2">
    <source>
        <dbReference type="EMBL" id="RYR75229.1"/>
    </source>
</evidence>
<dbReference type="InterPro" id="IPR002213">
    <property type="entry name" value="UDP_glucos_trans"/>
</dbReference>
<dbReference type="GO" id="GO:0035251">
    <property type="term" value="F:UDP-glucosyltransferase activity"/>
    <property type="evidence" value="ECO:0007669"/>
    <property type="project" value="InterPro"/>
</dbReference>
<dbReference type="Proteomes" id="UP000289738">
    <property type="component" value="Chromosome A02"/>
</dbReference>
<accession>A0A445EIE3</accession>
<keyword evidence="3" id="KW-1185">Reference proteome</keyword>
<gene>
    <name evidence="2" type="ORF">Ahy_A02g009896</name>
</gene>
<evidence type="ECO:0000256" key="1">
    <source>
        <dbReference type="ARBA" id="ARBA00022679"/>
    </source>
</evidence>
<reference evidence="2 3" key="1">
    <citation type="submission" date="2019-01" db="EMBL/GenBank/DDBJ databases">
        <title>Sequencing of cultivated peanut Arachis hypogaea provides insights into genome evolution and oil improvement.</title>
        <authorList>
            <person name="Chen X."/>
        </authorList>
    </citation>
    <scope>NUCLEOTIDE SEQUENCE [LARGE SCALE GENOMIC DNA]</scope>
    <source>
        <strain evidence="3">cv. Fuhuasheng</strain>
        <tissue evidence="2">Leaves</tissue>
    </source>
</reference>
<evidence type="ECO:0008006" key="4">
    <source>
        <dbReference type="Google" id="ProtNLM"/>
    </source>
</evidence>
<dbReference type="InterPro" id="IPR050481">
    <property type="entry name" value="UDP-glycosyltransf_plant"/>
</dbReference>
<dbReference type="AlphaFoldDB" id="A0A445EIE3"/>